<dbReference type="CDD" id="cd00130">
    <property type="entry name" value="PAS"/>
    <property type="match status" value="1"/>
</dbReference>
<gene>
    <name evidence="8" type="ORF">EOD39_0962</name>
</gene>
<evidence type="ECO:0000256" key="2">
    <source>
        <dbReference type="ARBA" id="ARBA00022737"/>
    </source>
</evidence>
<dbReference type="PANTHER" id="PTHR23043">
    <property type="entry name" value="HYPOXIA-INDUCIBLE FACTOR 1 ALPHA"/>
    <property type="match status" value="1"/>
</dbReference>
<name>A0A444UJI4_ACIRT</name>
<reference evidence="8 9" key="1">
    <citation type="submission" date="2019-01" db="EMBL/GenBank/DDBJ databases">
        <title>Draft Genome and Complete Hox-Cluster Characterization of the Sterlet Sturgeon (Acipenser ruthenus).</title>
        <authorList>
            <person name="Wei Q."/>
        </authorList>
    </citation>
    <scope>NUCLEOTIDE SEQUENCE [LARGE SCALE GENOMIC DNA]</scope>
    <source>
        <strain evidence="8">WHYD16114868_AA</strain>
        <tissue evidence="8">Blood</tissue>
    </source>
</reference>
<comment type="caution">
    <text evidence="8">The sequence shown here is derived from an EMBL/GenBank/DDBJ whole genome shotgun (WGS) entry which is preliminary data.</text>
</comment>
<dbReference type="GO" id="GO:0000977">
    <property type="term" value="F:RNA polymerase II transcription regulatory region sequence-specific DNA binding"/>
    <property type="evidence" value="ECO:0007669"/>
    <property type="project" value="TreeGrafter"/>
</dbReference>
<evidence type="ECO:0000256" key="5">
    <source>
        <dbReference type="ARBA" id="ARBA00023242"/>
    </source>
</evidence>
<dbReference type="EMBL" id="SCEB01214448">
    <property type="protein sequence ID" value="RXM35331.1"/>
    <property type="molecule type" value="Genomic_DNA"/>
</dbReference>
<accession>A0A444UJI4</accession>
<keyword evidence="5" id="KW-0539">Nucleus</keyword>
<proteinExistence type="predicted"/>
<dbReference type="GO" id="GO:0005634">
    <property type="term" value="C:nucleus"/>
    <property type="evidence" value="ECO:0007669"/>
    <property type="project" value="UniProtKB-SubCell"/>
</dbReference>
<feature type="compositionally biased region" description="Basic and acidic residues" evidence="6">
    <location>
        <begin position="327"/>
        <end position="347"/>
    </location>
</feature>
<dbReference type="PROSITE" id="PS50112">
    <property type="entry name" value="PAS"/>
    <property type="match status" value="1"/>
</dbReference>
<dbReference type="GO" id="GO:0000981">
    <property type="term" value="F:DNA-binding transcription factor activity, RNA polymerase II-specific"/>
    <property type="evidence" value="ECO:0007669"/>
    <property type="project" value="TreeGrafter"/>
</dbReference>
<dbReference type="Proteomes" id="UP000289886">
    <property type="component" value="Unassembled WGS sequence"/>
</dbReference>
<dbReference type="FunFam" id="3.30.450.20:FF:000025">
    <property type="entry name" value="Neuronal PAS domain protein 3 isoform 1"/>
    <property type="match status" value="1"/>
</dbReference>
<dbReference type="InterPro" id="IPR013767">
    <property type="entry name" value="PAS_fold"/>
</dbReference>
<organism evidence="8 9">
    <name type="scientific">Acipenser ruthenus</name>
    <name type="common">Sterlet sturgeon</name>
    <dbReference type="NCBI Taxonomy" id="7906"/>
    <lineage>
        <taxon>Eukaryota</taxon>
        <taxon>Metazoa</taxon>
        <taxon>Chordata</taxon>
        <taxon>Craniata</taxon>
        <taxon>Vertebrata</taxon>
        <taxon>Euteleostomi</taxon>
        <taxon>Actinopterygii</taxon>
        <taxon>Chondrostei</taxon>
        <taxon>Acipenseriformes</taxon>
        <taxon>Acipenseridae</taxon>
        <taxon>Acipenser</taxon>
    </lineage>
</organism>
<dbReference type="Gene3D" id="3.30.450.20">
    <property type="entry name" value="PAS domain"/>
    <property type="match status" value="1"/>
</dbReference>
<evidence type="ECO:0000313" key="8">
    <source>
        <dbReference type="EMBL" id="RXM35331.1"/>
    </source>
</evidence>
<feature type="region of interest" description="Disordered" evidence="6">
    <location>
        <begin position="538"/>
        <end position="565"/>
    </location>
</feature>
<evidence type="ECO:0000259" key="7">
    <source>
        <dbReference type="PROSITE" id="PS50112"/>
    </source>
</evidence>
<evidence type="ECO:0000256" key="6">
    <source>
        <dbReference type="SAM" id="MobiDB-lite"/>
    </source>
</evidence>
<feature type="compositionally biased region" description="Polar residues" evidence="6">
    <location>
        <begin position="267"/>
        <end position="277"/>
    </location>
</feature>
<evidence type="ECO:0000256" key="4">
    <source>
        <dbReference type="ARBA" id="ARBA00023163"/>
    </source>
</evidence>
<feature type="compositionally biased region" description="Low complexity" evidence="6">
    <location>
        <begin position="137"/>
        <end position="156"/>
    </location>
</feature>
<feature type="region of interest" description="Disordered" evidence="6">
    <location>
        <begin position="242"/>
        <end position="364"/>
    </location>
</feature>
<keyword evidence="9" id="KW-1185">Reference proteome</keyword>
<dbReference type="AlphaFoldDB" id="A0A444UJI4"/>
<dbReference type="SUPFAM" id="SSF55785">
    <property type="entry name" value="PYP-like sensor domain (PAS domain)"/>
    <property type="match status" value="1"/>
</dbReference>
<evidence type="ECO:0000256" key="1">
    <source>
        <dbReference type="ARBA" id="ARBA00004123"/>
    </source>
</evidence>
<evidence type="ECO:0000313" key="9">
    <source>
        <dbReference type="Proteomes" id="UP000289886"/>
    </source>
</evidence>
<dbReference type="InterPro" id="IPR035965">
    <property type="entry name" value="PAS-like_dom_sf"/>
</dbReference>
<keyword evidence="4" id="KW-0804">Transcription</keyword>
<dbReference type="Pfam" id="PF00989">
    <property type="entry name" value="PAS"/>
    <property type="match status" value="1"/>
</dbReference>
<keyword evidence="2" id="KW-0677">Repeat</keyword>
<feature type="compositionally biased region" description="Acidic residues" evidence="6">
    <location>
        <begin position="352"/>
        <end position="361"/>
    </location>
</feature>
<keyword evidence="3" id="KW-0805">Transcription regulation</keyword>
<sequence>MLPLPGAITSQLDKASVIRLSISYLRMRDFCRQGEPSWSPLLEGGPHNKAVGRTQMSLATDLFEHHLGGHLLQSLDGFAFVVSHEGRFLYISETVSIYLGLSQVELTGSSVFDYIHPADHVEMAERLGMRSYRRGVSQAANENTSSSASTSSLAETPEPEASRPFPPEEDSPYRSFFIRMKSTLTKRGLHIRSSGYKIVQQQDLHVYNLSLFLSLAVSHSCCLVTRSRPEFLDIPLDLQQLGESSRPSREPQATDDCSQEAKGKDTTPLQDLDSVNASEIRVVHPRGSQSEERRKRGQQCVSVEGPPETRAKGNQSPLSSEPESESESEREGEPLSKHIKVEERRLESGGSEAEEEEEEEEAGRIPNGCAVIQHRKFPSTSSYPEHEIKTELTGSDVATSGIWGFHSLPCIPLDTHAPGHENGHAHRNGPRICIPDSVLTPPGGEAPPKALVTPSVEALSPPLSGSPLSREERLVPTPSMPEFELLQRLGFGRGVSGLGGISRLVLPFPRSMGGPTPHSLYAPSTIRYAPAELHLPQTGAHHQHHSLHSTDPQADPKPPSLFPHLQRLSGLPPFSGFTALDTPFSALSFSINGLRGPATDKDED</sequence>
<comment type="subcellular location">
    <subcellularLocation>
        <location evidence="1">Nucleus</location>
    </subcellularLocation>
</comment>
<dbReference type="PANTHER" id="PTHR23043:SF25">
    <property type="entry name" value="NEURONAL PAS DOMAIN-CONTAINING PROTEIN 1"/>
    <property type="match status" value="1"/>
</dbReference>
<feature type="domain" description="PAS" evidence="7">
    <location>
        <begin position="70"/>
        <end position="127"/>
    </location>
</feature>
<protein>
    <submittedName>
        <fullName evidence="8">Neuronal PAS domain-containing protein 3</fullName>
    </submittedName>
</protein>
<feature type="region of interest" description="Disordered" evidence="6">
    <location>
        <begin position="135"/>
        <end position="170"/>
    </location>
</feature>
<evidence type="ECO:0000256" key="3">
    <source>
        <dbReference type="ARBA" id="ARBA00023015"/>
    </source>
</evidence>
<dbReference type="SMART" id="SM00091">
    <property type="entry name" value="PAS"/>
    <property type="match status" value="1"/>
</dbReference>
<dbReference type="InterPro" id="IPR000014">
    <property type="entry name" value="PAS"/>
</dbReference>